<dbReference type="Proteomes" id="UP001289374">
    <property type="component" value="Unassembled WGS sequence"/>
</dbReference>
<gene>
    <name evidence="2" type="ORF">Sango_2633800</name>
</gene>
<protein>
    <submittedName>
        <fullName evidence="2">Uncharacterized protein</fullName>
    </submittedName>
</protein>
<comment type="caution">
    <text evidence="2">The sequence shown here is derived from an EMBL/GenBank/DDBJ whole genome shotgun (WGS) entry which is preliminary data.</text>
</comment>
<dbReference type="AlphaFoldDB" id="A0AAE2BGP4"/>
<accession>A0AAE2BGP4</accession>
<reference evidence="2" key="1">
    <citation type="submission" date="2020-06" db="EMBL/GenBank/DDBJ databases">
        <authorList>
            <person name="Li T."/>
            <person name="Hu X."/>
            <person name="Zhang T."/>
            <person name="Song X."/>
            <person name="Zhang H."/>
            <person name="Dai N."/>
            <person name="Sheng W."/>
            <person name="Hou X."/>
            <person name="Wei L."/>
        </authorList>
    </citation>
    <scope>NUCLEOTIDE SEQUENCE</scope>
    <source>
        <strain evidence="2">K16</strain>
        <tissue evidence="2">Leaf</tissue>
    </source>
</reference>
<name>A0AAE2BGP4_9LAMI</name>
<evidence type="ECO:0000313" key="2">
    <source>
        <dbReference type="EMBL" id="KAK4385098.1"/>
    </source>
</evidence>
<dbReference type="EMBL" id="JACGWL010000016">
    <property type="protein sequence ID" value="KAK4385098.1"/>
    <property type="molecule type" value="Genomic_DNA"/>
</dbReference>
<evidence type="ECO:0000313" key="3">
    <source>
        <dbReference type="Proteomes" id="UP001289374"/>
    </source>
</evidence>
<keyword evidence="3" id="KW-1185">Reference proteome</keyword>
<reference evidence="2" key="2">
    <citation type="journal article" date="2024" name="Plant">
        <title>Genomic evolution and insights into agronomic trait innovations of Sesamum species.</title>
        <authorList>
            <person name="Miao H."/>
            <person name="Wang L."/>
            <person name="Qu L."/>
            <person name="Liu H."/>
            <person name="Sun Y."/>
            <person name="Le M."/>
            <person name="Wang Q."/>
            <person name="Wei S."/>
            <person name="Zheng Y."/>
            <person name="Lin W."/>
            <person name="Duan Y."/>
            <person name="Cao H."/>
            <person name="Xiong S."/>
            <person name="Wang X."/>
            <person name="Wei L."/>
            <person name="Li C."/>
            <person name="Ma Q."/>
            <person name="Ju M."/>
            <person name="Zhao R."/>
            <person name="Li G."/>
            <person name="Mu C."/>
            <person name="Tian Q."/>
            <person name="Mei H."/>
            <person name="Zhang T."/>
            <person name="Gao T."/>
            <person name="Zhang H."/>
        </authorList>
    </citation>
    <scope>NUCLEOTIDE SEQUENCE</scope>
    <source>
        <strain evidence="2">K16</strain>
    </source>
</reference>
<sequence>MDEIWDQNRGGEKRKGGHPCSTPFYFNSGNVSGRGGSLRRPPSASVSAFFGCFLTATNAEQTTSLRDCKKPVKKGRYWGRSMSAFLLSAQKSCRFMLLTSYFYRTANVLAHTLAHRLLAVRKPNNLTRPLWTSFVKKNRLRGCLGFM</sequence>
<proteinExistence type="predicted"/>
<organism evidence="2 3">
    <name type="scientific">Sesamum angolense</name>
    <dbReference type="NCBI Taxonomy" id="2727404"/>
    <lineage>
        <taxon>Eukaryota</taxon>
        <taxon>Viridiplantae</taxon>
        <taxon>Streptophyta</taxon>
        <taxon>Embryophyta</taxon>
        <taxon>Tracheophyta</taxon>
        <taxon>Spermatophyta</taxon>
        <taxon>Magnoliopsida</taxon>
        <taxon>eudicotyledons</taxon>
        <taxon>Gunneridae</taxon>
        <taxon>Pentapetalae</taxon>
        <taxon>asterids</taxon>
        <taxon>lamiids</taxon>
        <taxon>Lamiales</taxon>
        <taxon>Pedaliaceae</taxon>
        <taxon>Sesamum</taxon>
    </lineage>
</organism>
<feature type="region of interest" description="Disordered" evidence="1">
    <location>
        <begin position="1"/>
        <end position="21"/>
    </location>
</feature>
<evidence type="ECO:0000256" key="1">
    <source>
        <dbReference type="SAM" id="MobiDB-lite"/>
    </source>
</evidence>